<evidence type="ECO:0000313" key="2">
    <source>
        <dbReference type="EMBL" id="VVC75526.1"/>
    </source>
</evidence>
<feature type="compositionally biased region" description="Acidic residues" evidence="1">
    <location>
        <begin position="281"/>
        <end position="291"/>
    </location>
</feature>
<name>A0A5E4PGN8_9COXI</name>
<dbReference type="RefSeq" id="WP_148338825.1">
    <property type="nucleotide sequence ID" value="NZ_LR699119.1"/>
</dbReference>
<evidence type="ECO:0008006" key="4">
    <source>
        <dbReference type="Google" id="ProtNLM"/>
    </source>
</evidence>
<dbReference type="AlphaFoldDB" id="A0A5E4PGN8"/>
<feature type="region of interest" description="Disordered" evidence="1">
    <location>
        <begin position="281"/>
        <end position="300"/>
    </location>
</feature>
<dbReference type="Proteomes" id="UP000324194">
    <property type="component" value="Chromosome 1"/>
</dbReference>
<accession>A0A5E4PGN8</accession>
<protein>
    <recommendedName>
        <fullName evidence="4">DH domain-containing protein</fullName>
    </recommendedName>
</protein>
<dbReference type="EMBL" id="LR699119">
    <property type="protein sequence ID" value="VVC75526.1"/>
    <property type="molecule type" value="Genomic_DNA"/>
</dbReference>
<keyword evidence="3" id="KW-1185">Reference proteome</keyword>
<dbReference type="KEGG" id="asip:AQUSIP_08160"/>
<reference evidence="2 3" key="1">
    <citation type="submission" date="2019-08" db="EMBL/GenBank/DDBJ databases">
        <authorList>
            <person name="Guy L."/>
        </authorList>
    </citation>
    <scope>NUCLEOTIDE SEQUENCE [LARGE SCALE GENOMIC DNA]</scope>
    <source>
        <strain evidence="2 3">SGT-108</strain>
    </source>
</reference>
<organism evidence="2 3">
    <name type="scientific">Aquicella siphonis</name>
    <dbReference type="NCBI Taxonomy" id="254247"/>
    <lineage>
        <taxon>Bacteria</taxon>
        <taxon>Pseudomonadati</taxon>
        <taxon>Pseudomonadota</taxon>
        <taxon>Gammaproteobacteria</taxon>
        <taxon>Legionellales</taxon>
        <taxon>Coxiellaceae</taxon>
        <taxon>Aquicella</taxon>
    </lineage>
</organism>
<sequence length="410" mass="47040">MNTQRSDLEVVRMPVDEFHKVTREFHENMNRFVDAVEELMDELPQSETDQLDAFLRPYRVLRGNPFEELDTSGDVQESIQGISDIINSGEEDSAFMVTWRAILAAETRQVAFKAFFADLKKNHPDLYARLENAFQKPDPRGGEGKFITEAPESFIARPYQQSMRYSMILGEIKRILDKNTLQDEQVESAISLLKDLEIEFNIPTLKDFRQLIATLVGKLEKFAREHKLSEQQAGVIKKTVRELQALPGPADEYRRAGDEIKKINAKIQKIQSDIDLMDVDSEAEGNESGDEASEKKKFASTISRLEKEQARLNRRKADLEQHKTALKASSTSLKNIQHTIKNNLNVEKRGRFASLFSSSPLTKASRIMDDTVKKSALNREVNRMGEERWSKKIEAARKEEEKRMHRPGRV</sequence>
<gene>
    <name evidence="2" type="ORF">AQUSIP_08160</name>
</gene>
<evidence type="ECO:0000256" key="1">
    <source>
        <dbReference type="SAM" id="MobiDB-lite"/>
    </source>
</evidence>
<evidence type="ECO:0000313" key="3">
    <source>
        <dbReference type="Proteomes" id="UP000324194"/>
    </source>
</evidence>
<proteinExistence type="predicted"/>